<accession>A0ABW3CWC2</accession>
<dbReference type="RefSeq" id="WP_386403153.1">
    <property type="nucleotide sequence ID" value="NZ_JBHTJH010000003.1"/>
</dbReference>
<organism evidence="3 4">
    <name type="scientific">Sungkyunkwania multivorans</name>
    <dbReference type="NCBI Taxonomy" id="1173618"/>
    <lineage>
        <taxon>Bacteria</taxon>
        <taxon>Pseudomonadati</taxon>
        <taxon>Bacteroidota</taxon>
        <taxon>Flavobacteriia</taxon>
        <taxon>Flavobacteriales</taxon>
        <taxon>Flavobacteriaceae</taxon>
        <taxon>Sungkyunkwania</taxon>
    </lineage>
</organism>
<comment type="caution">
    <text evidence="3">The sequence shown here is derived from an EMBL/GenBank/DDBJ whole genome shotgun (WGS) entry which is preliminary data.</text>
</comment>
<dbReference type="InterPro" id="IPR013320">
    <property type="entry name" value="ConA-like_dom_sf"/>
</dbReference>
<dbReference type="Proteomes" id="UP001596978">
    <property type="component" value="Unassembled WGS sequence"/>
</dbReference>
<keyword evidence="1" id="KW-0812">Transmembrane</keyword>
<evidence type="ECO:0000259" key="2">
    <source>
        <dbReference type="PROSITE" id="PS50022"/>
    </source>
</evidence>
<dbReference type="EMBL" id="JBHTJH010000003">
    <property type="protein sequence ID" value="MFD0860986.1"/>
    <property type="molecule type" value="Genomic_DNA"/>
</dbReference>
<feature type="transmembrane region" description="Helical" evidence="1">
    <location>
        <begin position="12"/>
        <end position="32"/>
    </location>
</feature>
<gene>
    <name evidence="3" type="ORF">ACFQ1M_02100</name>
</gene>
<dbReference type="GO" id="GO:0016829">
    <property type="term" value="F:lyase activity"/>
    <property type="evidence" value="ECO:0007669"/>
    <property type="project" value="UniProtKB-KW"/>
</dbReference>
<dbReference type="Gene3D" id="2.60.120.260">
    <property type="entry name" value="Galactose-binding domain-like"/>
    <property type="match status" value="1"/>
</dbReference>
<protein>
    <submittedName>
        <fullName evidence="3">Polysaccharide lyase family 7 protein</fullName>
    </submittedName>
</protein>
<evidence type="ECO:0000313" key="4">
    <source>
        <dbReference type="Proteomes" id="UP001596978"/>
    </source>
</evidence>
<keyword evidence="1" id="KW-0472">Membrane</keyword>
<feature type="domain" description="F5/8 type C" evidence="2">
    <location>
        <begin position="34"/>
        <end position="185"/>
    </location>
</feature>
<proteinExistence type="predicted"/>
<name>A0ABW3CWC2_9FLAO</name>
<evidence type="ECO:0000313" key="3">
    <source>
        <dbReference type="EMBL" id="MFD0860986.1"/>
    </source>
</evidence>
<sequence>MNSQLLFIKNRTFIIVFYRLGLLVSAFPLLLLGCSEQGSAMEELEFYPSSDRAVKIIPNRAWANGDDGNRPANTLDGNLGTRWSSYGYTGKYITYDLGSVRSVSRVKLAWYKGDRRKAYFKIRVGTSTSDLRTVIDKKRSGSSGNTLQLENHDFDAVDARYVRISCFGNSSSGWNSLTEAEIYGENGGGEGDSGGDSPGSILGLTSDAWKLNGFTGNPGPSADYHDDVLRATGKTFDNYVDPNYFYTDGEWTFFKCYRGTESSSGSGNPRVELRELKNGNLASWDGSNGNNSMSFTLRVDRLPEDRDGRGGVLCFAQIHGPSSTVDDVIRVQFIGDENQSSGGVRMKISGYITEEVQGGSKIIDRGYRLNTSYTFKITYNNGIVKLFDGSTQIFSQAIGTNTAGNYFKIGNYLQSVQNASYNGSHGIVRIKNLNITH</sequence>
<dbReference type="InterPro" id="IPR000421">
    <property type="entry name" value="FA58C"/>
</dbReference>
<dbReference type="SUPFAM" id="SSF49899">
    <property type="entry name" value="Concanavalin A-like lectins/glucanases"/>
    <property type="match status" value="1"/>
</dbReference>
<dbReference type="InterPro" id="IPR008979">
    <property type="entry name" value="Galactose-bd-like_sf"/>
</dbReference>
<keyword evidence="1" id="KW-1133">Transmembrane helix</keyword>
<keyword evidence="3" id="KW-0456">Lyase</keyword>
<keyword evidence="4" id="KW-1185">Reference proteome</keyword>
<dbReference type="Gene3D" id="2.60.120.200">
    <property type="match status" value="1"/>
</dbReference>
<reference evidence="4" key="1">
    <citation type="journal article" date="2019" name="Int. J. Syst. Evol. Microbiol.">
        <title>The Global Catalogue of Microorganisms (GCM) 10K type strain sequencing project: providing services to taxonomists for standard genome sequencing and annotation.</title>
        <authorList>
            <consortium name="The Broad Institute Genomics Platform"/>
            <consortium name="The Broad Institute Genome Sequencing Center for Infectious Disease"/>
            <person name="Wu L."/>
            <person name="Ma J."/>
        </authorList>
    </citation>
    <scope>NUCLEOTIDE SEQUENCE [LARGE SCALE GENOMIC DNA]</scope>
    <source>
        <strain evidence="4">CCUG 62952</strain>
    </source>
</reference>
<dbReference type="PROSITE" id="PS50022">
    <property type="entry name" value="FA58C_3"/>
    <property type="match status" value="1"/>
</dbReference>
<dbReference type="InterPro" id="IPR014895">
    <property type="entry name" value="Alginate_lyase_2"/>
</dbReference>
<dbReference type="Pfam" id="PF00754">
    <property type="entry name" value="F5_F8_type_C"/>
    <property type="match status" value="1"/>
</dbReference>
<dbReference type="Pfam" id="PF08787">
    <property type="entry name" value="Alginate_lyase2"/>
    <property type="match status" value="1"/>
</dbReference>
<evidence type="ECO:0000256" key="1">
    <source>
        <dbReference type="SAM" id="Phobius"/>
    </source>
</evidence>
<dbReference type="SUPFAM" id="SSF49785">
    <property type="entry name" value="Galactose-binding domain-like"/>
    <property type="match status" value="1"/>
</dbReference>